<evidence type="ECO:0000256" key="1">
    <source>
        <dbReference type="SAM" id="MobiDB-lite"/>
    </source>
</evidence>
<keyword evidence="5" id="KW-1185">Reference proteome</keyword>
<proteinExistence type="predicted"/>
<keyword evidence="2" id="KW-1133">Transmembrane helix</keyword>
<dbReference type="PANTHER" id="PTHR36245">
    <property type="entry name" value="GLYCINE-RICH PROTEIN DOT1-LIKE"/>
    <property type="match status" value="1"/>
</dbReference>
<name>A0ABQ9ME90_HEVBR</name>
<dbReference type="Proteomes" id="UP001174677">
    <property type="component" value="Chromosome 6"/>
</dbReference>
<evidence type="ECO:0000313" key="4">
    <source>
        <dbReference type="EMBL" id="KAJ9177915.1"/>
    </source>
</evidence>
<feature type="signal peptide" evidence="3">
    <location>
        <begin position="1"/>
        <end position="23"/>
    </location>
</feature>
<keyword evidence="2" id="KW-0812">Transmembrane</keyword>
<keyword evidence="2" id="KW-0472">Membrane</keyword>
<accession>A0ABQ9ME90</accession>
<feature type="compositionally biased region" description="Basic and acidic residues" evidence="1">
    <location>
        <begin position="54"/>
        <end position="64"/>
    </location>
</feature>
<organism evidence="4 5">
    <name type="scientific">Hevea brasiliensis</name>
    <name type="common">Para rubber tree</name>
    <name type="synonym">Siphonia brasiliensis</name>
    <dbReference type="NCBI Taxonomy" id="3981"/>
    <lineage>
        <taxon>Eukaryota</taxon>
        <taxon>Viridiplantae</taxon>
        <taxon>Streptophyta</taxon>
        <taxon>Embryophyta</taxon>
        <taxon>Tracheophyta</taxon>
        <taxon>Spermatophyta</taxon>
        <taxon>Magnoliopsida</taxon>
        <taxon>eudicotyledons</taxon>
        <taxon>Gunneridae</taxon>
        <taxon>Pentapetalae</taxon>
        <taxon>rosids</taxon>
        <taxon>fabids</taxon>
        <taxon>Malpighiales</taxon>
        <taxon>Euphorbiaceae</taxon>
        <taxon>Crotonoideae</taxon>
        <taxon>Micrandreae</taxon>
        <taxon>Hevea</taxon>
    </lineage>
</organism>
<protein>
    <recommendedName>
        <fullName evidence="6">Glycine-rich protein</fullName>
    </recommendedName>
</protein>
<feature type="region of interest" description="Disordered" evidence="1">
    <location>
        <begin position="42"/>
        <end position="64"/>
    </location>
</feature>
<evidence type="ECO:0008006" key="6">
    <source>
        <dbReference type="Google" id="ProtNLM"/>
    </source>
</evidence>
<comment type="caution">
    <text evidence="4">The sequence shown here is derived from an EMBL/GenBank/DDBJ whole genome shotgun (WGS) entry which is preliminary data.</text>
</comment>
<evidence type="ECO:0000313" key="5">
    <source>
        <dbReference type="Proteomes" id="UP001174677"/>
    </source>
</evidence>
<keyword evidence="3" id="KW-0732">Signal</keyword>
<evidence type="ECO:0000256" key="3">
    <source>
        <dbReference type="SAM" id="SignalP"/>
    </source>
</evidence>
<dbReference type="EMBL" id="JARPOI010000006">
    <property type="protein sequence ID" value="KAJ9177915.1"/>
    <property type="molecule type" value="Genomic_DNA"/>
</dbReference>
<dbReference type="PANTHER" id="PTHR36245:SF5">
    <property type="entry name" value="GLYCINE-RICH PROTEIN DOT1-LIKE"/>
    <property type="match status" value="1"/>
</dbReference>
<reference evidence="4" key="1">
    <citation type="journal article" date="2023" name="Plant Biotechnol. J.">
        <title>Chromosome-level wild Hevea brasiliensis genome provides new tools for genomic-assisted breeding and valuable loci to elevate rubber yield.</title>
        <authorList>
            <person name="Cheng H."/>
            <person name="Song X."/>
            <person name="Hu Y."/>
            <person name="Wu T."/>
            <person name="Yang Q."/>
            <person name="An Z."/>
            <person name="Feng S."/>
            <person name="Deng Z."/>
            <person name="Wu W."/>
            <person name="Zeng X."/>
            <person name="Tu M."/>
            <person name="Wang X."/>
            <person name="Huang H."/>
        </authorList>
    </citation>
    <scope>NUCLEOTIDE SEQUENCE</scope>
    <source>
        <strain evidence="4">MT/VB/25A 57/8</strain>
    </source>
</reference>
<feature type="chain" id="PRO_5045948571" description="Glycine-rich protein" evidence="3">
    <location>
        <begin position="24"/>
        <end position="117"/>
    </location>
</feature>
<gene>
    <name evidence="4" type="ORF">P3X46_009843</name>
</gene>
<evidence type="ECO:0000256" key="2">
    <source>
        <dbReference type="SAM" id="Phobius"/>
    </source>
</evidence>
<sequence>MGFKKLGLFLFVIILFPIHPLLNTYTAATGLQPLVSVKRKGGGGGGHGAGSEAHGGEARGNGDEGHGTTVVPLYAAGAMYHHQNHGSNEGSRKYAGSSYLVLAALVVCLLRGLFGRG</sequence>
<feature type="transmembrane region" description="Helical" evidence="2">
    <location>
        <begin position="94"/>
        <end position="114"/>
    </location>
</feature>